<evidence type="ECO:0000256" key="10">
    <source>
        <dbReference type="SAM" id="MobiDB-lite"/>
    </source>
</evidence>
<comment type="caution">
    <text evidence="8">Lacks conserved residue(s) required for the propagation of feature annotation.</text>
</comment>
<evidence type="ECO:0000256" key="8">
    <source>
        <dbReference type="PROSITE-ProRule" id="PRU00460"/>
    </source>
</evidence>
<keyword evidence="2" id="KW-0964">Secreted</keyword>
<gene>
    <name evidence="13" type="ORF">TCAL_00851</name>
</gene>
<feature type="disulfide bond" evidence="8">
    <location>
        <begin position="620"/>
        <end position="632"/>
    </location>
</feature>
<dbReference type="FunFam" id="2.10.25.10:FF:000090">
    <property type="entry name" value="laminin subunit alpha"/>
    <property type="match status" value="1"/>
</dbReference>
<feature type="domain" description="Laminin EGF-like" evidence="11">
    <location>
        <begin position="506"/>
        <end position="564"/>
    </location>
</feature>
<dbReference type="OMA" id="QGCTACF"/>
<evidence type="ECO:0000256" key="5">
    <source>
        <dbReference type="ARBA" id="ARBA00023157"/>
    </source>
</evidence>
<dbReference type="FunFam" id="2.10.25.10:FF:000105">
    <property type="entry name" value="laminin subunit gamma-1"/>
    <property type="match status" value="1"/>
</dbReference>
<dbReference type="GO" id="GO:0009887">
    <property type="term" value="P:animal organ morphogenesis"/>
    <property type="evidence" value="ECO:0007669"/>
    <property type="project" value="TreeGrafter"/>
</dbReference>
<dbReference type="GO" id="GO:0009888">
    <property type="term" value="P:tissue development"/>
    <property type="evidence" value="ECO:0007669"/>
    <property type="project" value="TreeGrafter"/>
</dbReference>
<evidence type="ECO:0000256" key="4">
    <source>
        <dbReference type="ARBA" id="ARBA00022737"/>
    </source>
</evidence>
<dbReference type="Pfam" id="PF00053">
    <property type="entry name" value="EGF_laminin"/>
    <property type="match status" value="8"/>
</dbReference>
<dbReference type="Proteomes" id="UP000318571">
    <property type="component" value="Chromosome 10"/>
</dbReference>
<evidence type="ECO:0008006" key="15">
    <source>
        <dbReference type="Google" id="ProtNLM"/>
    </source>
</evidence>
<keyword evidence="6" id="KW-0325">Glycoprotein</keyword>
<evidence type="ECO:0000256" key="3">
    <source>
        <dbReference type="ARBA" id="ARBA00022729"/>
    </source>
</evidence>
<dbReference type="EMBL" id="VCGU01000458">
    <property type="protein sequence ID" value="TRY64357.1"/>
    <property type="molecule type" value="Genomic_DNA"/>
</dbReference>
<dbReference type="SMART" id="SM00180">
    <property type="entry name" value="EGF_Lam"/>
    <property type="match status" value="9"/>
</dbReference>
<dbReference type="InterPro" id="IPR050440">
    <property type="entry name" value="Laminin/Netrin_ECM"/>
</dbReference>
<reference evidence="13 14" key="1">
    <citation type="journal article" date="2018" name="Nat. Ecol. Evol.">
        <title>Genomic signatures of mitonuclear coevolution across populations of Tigriopus californicus.</title>
        <authorList>
            <person name="Barreto F.S."/>
            <person name="Watson E.T."/>
            <person name="Lima T.G."/>
            <person name="Willett C.S."/>
            <person name="Edmands S."/>
            <person name="Li W."/>
            <person name="Burton R.S."/>
        </authorList>
    </citation>
    <scope>NUCLEOTIDE SEQUENCE [LARGE SCALE GENOMIC DNA]</scope>
    <source>
        <strain evidence="13 14">San Diego</strain>
    </source>
</reference>
<dbReference type="PANTHER" id="PTHR10574:SF435">
    <property type="entry name" value="LAMININ SUBUNIT GAMMA-1"/>
    <property type="match status" value="1"/>
</dbReference>
<keyword evidence="3" id="KW-0732">Signal</keyword>
<evidence type="ECO:0000313" key="13">
    <source>
        <dbReference type="EMBL" id="TRY64357.1"/>
    </source>
</evidence>
<feature type="coiled-coil region" evidence="9">
    <location>
        <begin position="1012"/>
        <end position="1084"/>
    </location>
</feature>
<evidence type="ECO:0000313" key="14">
    <source>
        <dbReference type="Proteomes" id="UP000318571"/>
    </source>
</evidence>
<dbReference type="STRING" id="6832.A0A553NFY9"/>
<dbReference type="Pfam" id="PF00052">
    <property type="entry name" value="Laminin_B"/>
    <property type="match status" value="1"/>
</dbReference>
<feature type="disulfide bond" evidence="8">
    <location>
        <begin position="689"/>
        <end position="698"/>
    </location>
</feature>
<feature type="domain" description="Laminin EGF-like" evidence="11">
    <location>
        <begin position="401"/>
        <end position="449"/>
    </location>
</feature>
<feature type="disulfide bond" evidence="8">
    <location>
        <begin position="69"/>
        <end position="81"/>
    </location>
</feature>
<feature type="disulfide bond" evidence="8">
    <location>
        <begin position="668"/>
        <end position="680"/>
    </location>
</feature>
<protein>
    <recommendedName>
        <fullName evidence="15">Laminin subunit gamma-1</fullName>
    </recommendedName>
</protein>
<comment type="caution">
    <text evidence="13">The sequence shown here is derived from an EMBL/GenBank/DDBJ whole genome shotgun (WGS) entry which is preliminary data.</text>
</comment>
<feature type="domain" description="Laminin EGF-like" evidence="11">
    <location>
        <begin position="116"/>
        <end position="168"/>
    </location>
</feature>
<dbReference type="PANTHER" id="PTHR10574">
    <property type="entry name" value="NETRIN/LAMININ-RELATED"/>
    <property type="match status" value="1"/>
</dbReference>
<keyword evidence="9" id="KW-0175">Coiled coil</keyword>
<feature type="domain" description="Laminin EGF-like" evidence="11">
    <location>
        <begin position="668"/>
        <end position="720"/>
    </location>
</feature>
<feature type="domain" description="Laminin EGF-like" evidence="11">
    <location>
        <begin position="565"/>
        <end position="619"/>
    </location>
</feature>
<dbReference type="GO" id="GO:0007155">
    <property type="term" value="P:cell adhesion"/>
    <property type="evidence" value="ECO:0007669"/>
    <property type="project" value="UniProtKB-ARBA"/>
</dbReference>
<feature type="compositionally biased region" description="Basic and acidic residues" evidence="10">
    <location>
        <begin position="857"/>
        <end position="873"/>
    </location>
</feature>
<evidence type="ECO:0000256" key="7">
    <source>
        <dbReference type="ARBA" id="ARBA00023292"/>
    </source>
</evidence>
<evidence type="ECO:0000256" key="2">
    <source>
        <dbReference type="ARBA" id="ARBA00022525"/>
    </source>
</evidence>
<keyword evidence="14" id="KW-1185">Reference proteome</keyword>
<keyword evidence="4" id="KW-0677">Repeat</keyword>
<feature type="disulfide bond" evidence="8">
    <location>
        <begin position="139"/>
        <end position="148"/>
    </location>
</feature>
<name>A0A553NFY9_TIGCA</name>
<feature type="disulfide bond" evidence="8">
    <location>
        <begin position="641"/>
        <end position="650"/>
    </location>
</feature>
<dbReference type="InterPro" id="IPR002049">
    <property type="entry name" value="LE_dom"/>
</dbReference>
<dbReference type="FunFam" id="2.10.25.10:FF:000074">
    <property type="entry name" value="Laminin subunit alpha"/>
    <property type="match status" value="1"/>
</dbReference>
<feature type="disulfide bond" evidence="8">
    <location>
        <begin position="419"/>
        <end position="428"/>
    </location>
</feature>
<dbReference type="InterPro" id="IPR000034">
    <property type="entry name" value="Laminin_IV"/>
</dbReference>
<dbReference type="FunFam" id="2.10.25.10:FF:000728">
    <property type="entry name" value="Laminin subunit gamma 1"/>
    <property type="match status" value="1"/>
</dbReference>
<dbReference type="PRINTS" id="PR00011">
    <property type="entry name" value="EGFLAMININ"/>
</dbReference>
<dbReference type="SMART" id="SM00181">
    <property type="entry name" value="EGF"/>
    <property type="match status" value="5"/>
</dbReference>
<dbReference type="Gene3D" id="2.10.25.10">
    <property type="entry name" value="Laminin"/>
    <property type="match status" value="9"/>
</dbReference>
<dbReference type="FunFam" id="2.10.25.10:FF:000580">
    <property type="entry name" value="Wing blister, isoform B"/>
    <property type="match status" value="1"/>
</dbReference>
<comment type="subcellular location">
    <subcellularLocation>
        <location evidence="1">Secreted</location>
    </subcellularLocation>
</comment>
<feature type="domain" description="Laminin IV type A" evidence="12">
    <location>
        <begin position="195"/>
        <end position="368"/>
    </location>
</feature>
<dbReference type="FunFam" id="2.10.25.10:FF:000011">
    <property type="entry name" value="Cadherin EGF LAG seven-pass G-type receptor"/>
    <property type="match status" value="1"/>
</dbReference>
<dbReference type="InterPro" id="IPR000742">
    <property type="entry name" value="EGF"/>
</dbReference>
<feature type="disulfide bond" evidence="8">
    <location>
        <begin position="670"/>
        <end position="687"/>
    </location>
</feature>
<dbReference type="GO" id="GO:0005576">
    <property type="term" value="C:extracellular region"/>
    <property type="evidence" value="ECO:0007669"/>
    <property type="project" value="UniProtKB-SubCell"/>
</dbReference>
<dbReference type="FunFam" id="2.10.25.10:FF:000051">
    <property type="entry name" value="Laminin subunit alpha 4"/>
    <property type="match status" value="1"/>
</dbReference>
<feature type="coiled-coil region" evidence="9">
    <location>
        <begin position="1169"/>
        <end position="1265"/>
    </location>
</feature>
<evidence type="ECO:0000259" key="12">
    <source>
        <dbReference type="PROSITE" id="PS51115"/>
    </source>
</evidence>
<feature type="region of interest" description="Disordered" evidence="10">
    <location>
        <begin position="854"/>
        <end position="873"/>
    </location>
</feature>
<feature type="domain" description="Laminin EGF-like" evidence="11">
    <location>
        <begin position="69"/>
        <end position="115"/>
    </location>
</feature>
<evidence type="ECO:0000256" key="6">
    <source>
        <dbReference type="ARBA" id="ARBA00023180"/>
    </source>
</evidence>
<feature type="disulfide bond" evidence="8">
    <location>
        <begin position="530"/>
        <end position="539"/>
    </location>
</feature>
<dbReference type="PROSITE" id="PS51115">
    <property type="entry name" value="LAMININ_IVA"/>
    <property type="match status" value="1"/>
</dbReference>
<feature type="disulfide bond" evidence="8">
    <location>
        <begin position="89"/>
        <end position="98"/>
    </location>
</feature>
<dbReference type="CDD" id="cd00055">
    <property type="entry name" value="EGF_Lam"/>
    <property type="match status" value="8"/>
</dbReference>
<dbReference type="PROSITE" id="PS01248">
    <property type="entry name" value="EGF_LAM_1"/>
    <property type="match status" value="3"/>
</dbReference>
<feature type="domain" description="Laminin EGF-like" evidence="11">
    <location>
        <begin position="620"/>
        <end position="667"/>
    </location>
</feature>
<dbReference type="SUPFAM" id="SSF57196">
    <property type="entry name" value="EGF/Laminin"/>
    <property type="match status" value="7"/>
</dbReference>
<evidence type="ECO:0000256" key="9">
    <source>
        <dbReference type="SAM" id="Coils"/>
    </source>
</evidence>
<feature type="disulfide bond" evidence="8">
    <location>
        <begin position="592"/>
        <end position="601"/>
    </location>
</feature>
<keyword evidence="5 8" id="KW-1015">Disulfide bond</keyword>
<sequence length="1285" mass="141982">MFLPTLACDCNGWSNRCRFNEQLYQERGRGGECLDCEGNRDGPNCERCRINHFFSPIQDAFGRTPCEACNCDPTGSRNLQCSPEGQCECKPGVTGPKCDQCEANYWNFGSLGCQSCGCYPDGSANNNPNCDTMTGDCYCKQNVEGQRCDRCKAGHFHIDKGNEFGCTPCFCYGHTSECDLSGGFTQTVIRSDFSRSSEDWTSKEDQQDLPLKYDGINKYIGVQSSGYSSGPAYFLAPPGYLGDQRASYNQDLKFKLRINDVGPRPSVEDVIIEGGGAKTTRITLSITDQNNPQPSYEMQDYTYRLHENPEFGWSPRLSSKDFMAILANITGVMIRGTYVNHGVGFLDEIRLGSAQRGGSGSPATWIERCNCPEGYQGQFCQLCQQGYHHNSGGPFARCIPCSCNGHADICDAETGECACRDNTSGHNCERCKKGYYGNALAGNPDDCQPCPCPDGGACMEIYGNPESPICIECPIGRRGPRCELCEDGYFGDPMGRLGPVRPCLKCDCNNNVDSNAIGNCNSTTGECLRCIDNTDGFNCERCKSGFFGDALALKKPGDPPSCQPCQCYPVGTNHNDETFLPICNGFTGDCSCKPHVVGRDCDKCADGYFNLDSGIGCEACNCDTIGSFNASCHVQTGQCHCREGVTGPRCDMCLPYHFGFSQDGCKPCDCDPTGSTDLQCDLITGQCPCRDKVEGRQCDRCMENTRTKDTGGYGEKICEPCDDCYNLIEDATNEHRRNLAALDNLLQQIAENPEPVGGDFEYQLRQLQVTVKSTLADARINSQNEEGGTLRDRLENLRIKLEKVINLIMEADQEVQDAKNQGSEAQRDMMMAKDIVERAREGLKLAQRQLDTQGQEALRRAQERSKKFGEESEKMTAIAREARTLADGQVEDANEISSIARQAYDKSTEAYNLARDALEQQHRTANQITVLEVQIGDMGDKLRTVQSLASQTLRDSTEAYNEALNIYQQANSLEIPEVDNAQLEDQTVKVSKESKRIQDDATRLLYENGQLLTEAQDRRVQLEDLLRRADAQQRQIDEQLAEIDSFESEVSENEETARAAMENINDIENMIREAEEKTAKARNDMVGADISAKLALNVATDAQNIAGEASERAANISSQSEITLEQANGLADSARSLATKLAETKEVVESKEEIATEDEQAAILALSKANEAQQKAARANQKLAQAKKELEEIAAILSRVVEPEPGLLEELARRVEEAEEQFQAEDLDQRLKDLVSAKQRQTASVRDLERELNYLREESENIQAIRDSLPDFCPKSNELCLEDQC</sequence>
<evidence type="ECO:0000259" key="11">
    <source>
        <dbReference type="PROSITE" id="PS50027"/>
    </source>
</evidence>
<organism evidence="13 14">
    <name type="scientific">Tigriopus californicus</name>
    <name type="common">Marine copepod</name>
    <dbReference type="NCBI Taxonomy" id="6832"/>
    <lineage>
        <taxon>Eukaryota</taxon>
        <taxon>Metazoa</taxon>
        <taxon>Ecdysozoa</taxon>
        <taxon>Arthropoda</taxon>
        <taxon>Crustacea</taxon>
        <taxon>Multicrustacea</taxon>
        <taxon>Hexanauplia</taxon>
        <taxon>Copepoda</taxon>
        <taxon>Harpacticoida</taxon>
        <taxon>Harpacticidae</taxon>
        <taxon>Tigriopus</taxon>
    </lineage>
</organism>
<proteinExistence type="predicted"/>
<feature type="disulfide bond" evidence="8">
    <location>
        <begin position="622"/>
        <end position="639"/>
    </location>
</feature>
<keyword evidence="7 8" id="KW-0424">Laminin EGF-like domain</keyword>
<accession>A0A553NFY9</accession>
<dbReference type="GO" id="GO:0048468">
    <property type="term" value="P:cell development"/>
    <property type="evidence" value="ECO:0007669"/>
    <property type="project" value="UniProtKB-ARBA"/>
</dbReference>
<dbReference type="PROSITE" id="PS50027">
    <property type="entry name" value="EGF_LAM_2"/>
    <property type="match status" value="7"/>
</dbReference>
<evidence type="ECO:0000256" key="1">
    <source>
        <dbReference type="ARBA" id="ARBA00004613"/>
    </source>
</evidence>
<dbReference type="SMART" id="SM00281">
    <property type="entry name" value="LamB"/>
    <property type="match status" value="1"/>
</dbReference>